<dbReference type="RefSeq" id="WP_379186296.1">
    <property type="nucleotide sequence ID" value="NZ_JBHSOW010000007.1"/>
</dbReference>
<dbReference type="EMBL" id="JBHSOW010000007">
    <property type="protein sequence ID" value="MFC5647837.1"/>
    <property type="molecule type" value="Genomic_DNA"/>
</dbReference>
<accession>A0ABW0VS98</accession>
<proteinExistence type="predicted"/>
<gene>
    <name evidence="1" type="ORF">ACFPYJ_01640</name>
</gene>
<evidence type="ECO:0000313" key="1">
    <source>
        <dbReference type="EMBL" id="MFC5647837.1"/>
    </source>
</evidence>
<keyword evidence="2" id="KW-1185">Reference proteome</keyword>
<protein>
    <submittedName>
        <fullName evidence="1">Uncharacterized protein</fullName>
    </submittedName>
</protein>
<organism evidence="1 2">
    <name type="scientific">Paenibacillus solisilvae</name>
    <dbReference type="NCBI Taxonomy" id="2486751"/>
    <lineage>
        <taxon>Bacteria</taxon>
        <taxon>Bacillati</taxon>
        <taxon>Bacillota</taxon>
        <taxon>Bacilli</taxon>
        <taxon>Bacillales</taxon>
        <taxon>Paenibacillaceae</taxon>
        <taxon>Paenibacillus</taxon>
    </lineage>
</organism>
<dbReference type="Proteomes" id="UP001596047">
    <property type="component" value="Unassembled WGS sequence"/>
</dbReference>
<evidence type="ECO:0000313" key="2">
    <source>
        <dbReference type="Proteomes" id="UP001596047"/>
    </source>
</evidence>
<sequence length="69" mass="8304">MNYINTTWNVYTGAKTEAKKFSERIVYKRLEDLPELDKVRIARYYEMIEADKLDNPKKYKSKQDLPITK</sequence>
<name>A0ABW0VS98_9BACL</name>
<comment type="caution">
    <text evidence="1">The sequence shown here is derived from an EMBL/GenBank/DDBJ whole genome shotgun (WGS) entry which is preliminary data.</text>
</comment>
<reference evidence="2" key="1">
    <citation type="journal article" date="2019" name="Int. J. Syst. Evol. Microbiol.">
        <title>The Global Catalogue of Microorganisms (GCM) 10K type strain sequencing project: providing services to taxonomists for standard genome sequencing and annotation.</title>
        <authorList>
            <consortium name="The Broad Institute Genomics Platform"/>
            <consortium name="The Broad Institute Genome Sequencing Center for Infectious Disease"/>
            <person name="Wu L."/>
            <person name="Ma J."/>
        </authorList>
    </citation>
    <scope>NUCLEOTIDE SEQUENCE [LARGE SCALE GENOMIC DNA]</scope>
    <source>
        <strain evidence="2">CGMCC 1.3240</strain>
    </source>
</reference>